<evidence type="ECO:0008006" key="4">
    <source>
        <dbReference type="Google" id="ProtNLM"/>
    </source>
</evidence>
<organism evidence="2 3">
    <name type="scientific">Luteolibacter soli</name>
    <dbReference type="NCBI Taxonomy" id="3135280"/>
    <lineage>
        <taxon>Bacteria</taxon>
        <taxon>Pseudomonadati</taxon>
        <taxon>Verrucomicrobiota</taxon>
        <taxon>Verrucomicrobiia</taxon>
        <taxon>Verrucomicrobiales</taxon>
        <taxon>Verrucomicrobiaceae</taxon>
        <taxon>Luteolibacter</taxon>
    </lineage>
</organism>
<dbReference type="Proteomes" id="UP001371305">
    <property type="component" value="Unassembled WGS sequence"/>
</dbReference>
<keyword evidence="1" id="KW-0732">Signal</keyword>
<evidence type="ECO:0000313" key="2">
    <source>
        <dbReference type="EMBL" id="MEK7951465.1"/>
    </source>
</evidence>
<dbReference type="PROSITE" id="PS51257">
    <property type="entry name" value="PROKAR_LIPOPROTEIN"/>
    <property type="match status" value="1"/>
</dbReference>
<protein>
    <recommendedName>
        <fullName evidence="4">Lipoprotein</fullName>
    </recommendedName>
</protein>
<feature type="signal peptide" evidence="1">
    <location>
        <begin position="1"/>
        <end position="19"/>
    </location>
</feature>
<comment type="caution">
    <text evidence="2">The sequence shown here is derived from an EMBL/GenBank/DDBJ whole genome shotgun (WGS) entry which is preliminary data.</text>
</comment>
<gene>
    <name evidence="2" type="ORF">WKV53_13190</name>
</gene>
<evidence type="ECO:0000256" key="1">
    <source>
        <dbReference type="SAM" id="SignalP"/>
    </source>
</evidence>
<evidence type="ECO:0000313" key="3">
    <source>
        <dbReference type="Proteomes" id="UP001371305"/>
    </source>
</evidence>
<accession>A0ABU9AXU7</accession>
<name>A0ABU9AXU7_9BACT</name>
<dbReference type="EMBL" id="JBBUKT010000004">
    <property type="protein sequence ID" value="MEK7951465.1"/>
    <property type="molecule type" value="Genomic_DNA"/>
</dbReference>
<feature type="chain" id="PRO_5047496462" description="Lipoprotein" evidence="1">
    <location>
        <begin position="20"/>
        <end position="133"/>
    </location>
</feature>
<reference evidence="2 3" key="1">
    <citation type="submission" date="2024-04" db="EMBL/GenBank/DDBJ databases">
        <title>Luteolibacter sp. isolated from soil.</title>
        <authorList>
            <person name="An J."/>
        </authorList>
    </citation>
    <scope>NUCLEOTIDE SEQUENCE [LARGE SCALE GENOMIC DNA]</scope>
    <source>
        <strain evidence="2 3">Y139</strain>
    </source>
</reference>
<proteinExistence type="predicted"/>
<keyword evidence="3" id="KW-1185">Reference proteome</keyword>
<sequence length="133" mass="14379">MHLKLATLAGLSALVVASAGLTSCNKSAVFSSSSLRTDSTINNHRTITKKVNGLARKLETTADVKMEKGKITSFPKGALVKLEETGSATPRVAELRENGGSLELWVKENGTFRKGTAEEETWRDEFLKDVIGE</sequence>
<dbReference type="RefSeq" id="WP_341405069.1">
    <property type="nucleotide sequence ID" value="NZ_JBBUKT010000004.1"/>
</dbReference>